<evidence type="ECO:0000256" key="12">
    <source>
        <dbReference type="ARBA" id="ARBA00023128"/>
    </source>
</evidence>
<keyword evidence="8" id="KW-1278">Translocase</keyword>
<keyword evidence="5" id="KW-0813">Transport</keyword>
<evidence type="ECO:0000256" key="1">
    <source>
        <dbReference type="ARBA" id="ARBA00004225"/>
    </source>
</evidence>
<organism evidence="17">
    <name type="scientific">Cincticostella fusca</name>
    <dbReference type="NCBI Taxonomy" id="2750869"/>
    <lineage>
        <taxon>Eukaryota</taxon>
        <taxon>Metazoa</taxon>
        <taxon>Ecdysozoa</taxon>
        <taxon>Arthropoda</taxon>
        <taxon>Hexapoda</taxon>
        <taxon>Insecta</taxon>
        <taxon>Pterygota</taxon>
        <taxon>Palaeoptera</taxon>
        <taxon>Ephemeroptera</taxon>
        <taxon>Pannota</taxon>
        <taxon>Ephemerellidae</taxon>
        <taxon>Cincticostella</taxon>
    </lineage>
</organism>
<evidence type="ECO:0000256" key="8">
    <source>
        <dbReference type="ARBA" id="ARBA00022967"/>
    </source>
</evidence>
<dbReference type="RefSeq" id="YP_010175364.1">
    <property type="nucleotide sequence ID" value="NC_057973.1"/>
</dbReference>
<evidence type="ECO:0000256" key="2">
    <source>
        <dbReference type="ARBA" id="ARBA00005698"/>
    </source>
</evidence>
<geneLocation type="mitochondrion" evidence="17"/>
<evidence type="ECO:0000256" key="16">
    <source>
        <dbReference type="SAM" id="Phobius"/>
    </source>
</evidence>
<keyword evidence="9" id="KW-0249">Electron transport</keyword>
<feature type="transmembrane region" description="Helical" evidence="16">
    <location>
        <begin position="148"/>
        <end position="169"/>
    </location>
</feature>
<dbReference type="PANTHER" id="PTHR11435">
    <property type="entry name" value="NADH UBIQUINONE OXIDOREDUCTASE SUBUNIT ND6"/>
    <property type="match status" value="1"/>
</dbReference>
<keyword evidence="11" id="KW-0520">NAD</keyword>
<comment type="similarity">
    <text evidence="2">Belongs to the complex I subunit 6 family.</text>
</comment>
<evidence type="ECO:0000256" key="4">
    <source>
        <dbReference type="ARBA" id="ARBA00021095"/>
    </source>
</evidence>
<proteinExistence type="inferred from homology"/>
<keyword evidence="12 17" id="KW-0496">Mitochondrion</keyword>
<evidence type="ECO:0000256" key="14">
    <source>
        <dbReference type="ARBA" id="ARBA00031019"/>
    </source>
</evidence>
<accession>A0A899IKQ5</accession>
<evidence type="ECO:0000256" key="11">
    <source>
        <dbReference type="ARBA" id="ARBA00023027"/>
    </source>
</evidence>
<evidence type="ECO:0000256" key="6">
    <source>
        <dbReference type="ARBA" id="ARBA00022660"/>
    </source>
</evidence>
<sequence>MKLPLVLISSLLILMILNVSGLFIFMTHPLAMGLILLVQTCLVALLTGSLSPTFWFSYILFLVFLGGMLVLFIYMTSLASNEMFSLSGPALFLLPPFIGMGMIMGIGAHVFDWAYPCGISNETCESSIGENPLPTLIVKLFNSLSSHLTILLACYLFLTLIAVVNITSINQGPLRSHMI</sequence>
<dbReference type="InterPro" id="IPR050269">
    <property type="entry name" value="ComplexI_Subunit6"/>
</dbReference>
<evidence type="ECO:0000256" key="3">
    <source>
        <dbReference type="ARBA" id="ARBA00012944"/>
    </source>
</evidence>
<dbReference type="GO" id="GO:0031966">
    <property type="term" value="C:mitochondrial membrane"/>
    <property type="evidence" value="ECO:0007669"/>
    <property type="project" value="UniProtKB-SubCell"/>
</dbReference>
<evidence type="ECO:0000256" key="7">
    <source>
        <dbReference type="ARBA" id="ARBA00022692"/>
    </source>
</evidence>
<protein>
    <recommendedName>
        <fullName evidence="4">NADH-ubiquinone oxidoreductase chain 6</fullName>
        <ecNumber evidence="3">7.1.1.2</ecNumber>
    </recommendedName>
    <alternativeName>
        <fullName evidence="14">NADH dehydrogenase subunit 6</fullName>
    </alternativeName>
</protein>
<dbReference type="CTD" id="4541"/>
<gene>
    <name evidence="17" type="primary">ND6</name>
</gene>
<evidence type="ECO:0000256" key="9">
    <source>
        <dbReference type="ARBA" id="ARBA00022982"/>
    </source>
</evidence>
<keyword evidence="10 16" id="KW-1133">Transmembrane helix</keyword>
<reference evidence="17" key="1">
    <citation type="journal article" date="2020" name="Int. J. Biol. Macromol.">
        <title>Novel gene rearrangement pattern in the mitochondrial genomes of Torleya mikhaili and Cincticostella fusca (Ephemeroptera: Ephemerellidae).</title>
        <authorList>
            <person name="Li R."/>
            <person name="Zhang W."/>
            <person name="Ma Z."/>
            <person name="Zhou C."/>
        </authorList>
    </citation>
    <scope>NUCLEOTIDE SEQUENCE</scope>
</reference>
<comment type="catalytic activity">
    <reaction evidence="15">
        <text>a ubiquinone + NADH + 5 H(+)(in) = a ubiquinol + NAD(+) + 4 H(+)(out)</text>
        <dbReference type="Rhea" id="RHEA:29091"/>
        <dbReference type="Rhea" id="RHEA-COMP:9565"/>
        <dbReference type="Rhea" id="RHEA-COMP:9566"/>
        <dbReference type="ChEBI" id="CHEBI:15378"/>
        <dbReference type="ChEBI" id="CHEBI:16389"/>
        <dbReference type="ChEBI" id="CHEBI:17976"/>
        <dbReference type="ChEBI" id="CHEBI:57540"/>
        <dbReference type="ChEBI" id="CHEBI:57945"/>
        <dbReference type="EC" id="7.1.1.2"/>
    </reaction>
</comment>
<evidence type="ECO:0000256" key="10">
    <source>
        <dbReference type="ARBA" id="ARBA00022989"/>
    </source>
</evidence>
<keyword evidence="6" id="KW-0679">Respiratory chain</keyword>
<dbReference type="GeneID" id="67786916"/>
<keyword evidence="13 16" id="KW-0472">Membrane</keyword>
<evidence type="ECO:0000313" key="17">
    <source>
        <dbReference type="EMBL" id="QSL98504.1"/>
    </source>
</evidence>
<dbReference type="EMBL" id="MT535767">
    <property type="protein sequence ID" value="QSL98504.1"/>
    <property type="molecule type" value="Genomic_DNA"/>
</dbReference>
<evidence type="ECO:0000256" key="13">
    <source>
        <dbReference type="ARBA" id="ARBA00023136"/>
    </source>
</evidence>
<keyword evidence="7 16" id="KW-0812">Transmembrane</keyword>
<feature type="transmembrane region" description="Helical" evidence="16">
    <location>
        <begin position="55"/>
        <end position="78"/>
    </location>
</feature>
<dbReference type="PANTHER" id="PTHR11435:SF1">
    <property type="entry name" value="NADH-UBIQUINONE OXIDOREDUCTASE CHAIN 6"/>
    <property type="match status" value="1"/>
</dbReference>
<evidence type="ECO:0000256" key="5">
    <source>
        <dbReference type="ARBA" id="ARBA00022448"/>
    </source>
</evidence>
<feature type="transmembrane region" description="Helical" evidence="16">
    <location>
        <begin position="90"/>
        <end position="111"/>
    </location>
</feature>
<name>A0A899IKQ5_9INSE</name>
<dbReference type="AlphaFoldDB" id="A0A899IKQ5"/>
<comment type="subcellular location">
    <subcellularLocation>
        <location evidence="1">Mitochondrion membrane</location>
        <topology evidence="1">Multi-pass membrane protein</topology>
    </subcellularLocation>
</comment>
<dbReference type="EC" id="7.1.1.2" evidence="3"/>
<evidence type="ECO:0000256" key="15">
    <source>
        <dbReference type="ARBA" id="ARBA00049551"/>
    </source>
</evidence>
<feature type="transmembrane region" description="Helical" evidence="16">
    <location>
        <begin position="6"/>
        <end position="25"/>
    </location>
</feature>
<dbReference type="GO" id="GO:0008137">
    <property type="term" value="F:NADH dehydrogenase (ubiquinone) activity"/>
    <property type="evidence" value="ECO:0007669"/>
    <property type="project" value="UniProtKB-EC"/>
</dbReference>